<dbReference type="Pfam" id="PF13306">
    <property type="entry name" value="LRR_5"/>
    <property type="match status" value="1"/>
</dbReference>
<dbReference type="Proteomes" id="UP000886860">
    <property type="component" value="Unassembled WGS sequence"/>
</dbReference>
<sequence length="185" mass="19994">MRILYEKIEDRETGGTASGAEASAGKDGMAVRICRCFGWDGEVEIPEEIEGLPVREIGAYAFAPVLRRETPGEKFTAWIGELPETESERNVQENGAAGGEATLPAICGDALRSVDLPSSLRKIGAYAFYGCGNLEKVRAFSTATDLGAGLFTGCYGIQRLDIRIIPGRKSCLKEMLAELRQTLTL</sequence>
<dbReference type="InterPro" id="IPR032675">
    <property type="entry name" value="LRR_dom_sf"/>
</dbReference>
<name>A0A9D1KE45_9FIRM</name>
<organism evidence="1 2">
    <name type="scientific">Candidatus Caccovicinus merdipullorum</name>
    <dbReference type="NCBI Taxonomy" id="2840724"/>
    <lineage>
        <taxon>Bacteria</taxon>
        <taxon>Bacillati</taxon>
        <taxon>Bacillota</taxon>
        <taxon>Clostridia</taxon>
        <taxon>Eubacteriales</taxon>
        <taxon>Candidatus Caccovicinus</taxon>
    </lineage>
</organism>
<reference evidence="1" key="1">
    <citation type="submission" date="2020-10" db="EMBL/GenBank/DDBJ databases">
        <authorList>
            <person name="Gilroy R."/>
        </authorList>
    </citation>
    <scope>NUCLEOTIDE SEQUENCE</scope>
    <source>
        <strain evidence="1">CHK123-3438</strain>
    </source>
</reference>
<comment type="caution">
    <text evidence="1">The sequence shown here is derived from an EMBL/GenBank/DDBJ whole genome shotgun (WGS) entry which is preliminary data.</text>
</comment>
<proteinExistence type="predicted"/>
<dbReference type="AlphaFoldDB" id="A0A9D1KE45"/>
<protein>
    <submittedName>
        <fullName evidence="1">Leucine-rich repeat protein</fullName>
    </submittedName>
</protein>
<evidence type="ECO:0000313" key="2">
    <source>
        <dbReference type="Proteomes" id="UP000886860"/>
    </source>
</evidence>
<evidence type="ECO:0000313" key="1">
    <source>
        <dbReference type="EMBL" id="HIT41113.1"/>
    </source>
</evidence>
<feature type="non-terminal residue" evidence="1">
    <location>
        <position position="185"/>
    </location>
</feature>
<dbReference type="Gene3D" id="3.80.10.10">
    <property type="entry name" value="Ribonuclease Inhibitor"/>
    <property type="match status" value="1"/>
</dbReference>
<dbReference type="InterPro" id="IPR026906">
    <property type="entry name" value="LRR_5"/>
</dbReference>
<dbReference type="EMBL" id="DVKS01000054">
    <property type="protein sequence ID" value="HIT41113.1"/>
    <property type="molecule type" value="Genomic_DNA"/>
</dbReference>
<gene>
    <name evidence="1" type="ORF">IAB60_03260</name>
</gene>
<reference evidence="1" key="2">
    <citation type="journal article" date="2021" name="PeerJ">
        <title>Extensive microbial diversity within the chicken gut microbiome revealed by metagenomics and culture.</title>
        <authorList>
            <person name="Gilroy R."/>
            <person name="Ravi A."/>
            <person name="Getino M."/>
            <person name="Pursley I."/>
            <person name="Horton D.L."/>
            <person name="Alikhan N.F."/>
            <person name="Baker D."/>
            <person name="Gharbi K."/>
            <person name="Hall N."/>
            <person name="Watson M."/>
            <person name="Adriaenssens E.M."/>
            <person name="Foster-Nyarko E."/>
            <person name="Jarju S."/>
            <person name="Secka A."/>
            <person name="Antonio M."/>
            <person name="Oren A."/>
            <person name="Chaudhuri R.R."/>
            <person name="La Ragione R."/>
            <person name="Hildebrand F."/>
            <person name="Pallen M.J."/>
        </authorList>
    </citation>
    <scope>NUCLEOTIDE SEQUENCE</scope>
    <source>
        <strain evidence="1">CHK123-3438</strain>
    </source>
</reference>
<accession>A0A9D1KE45</accession>